<evidence type="ECO:0000256" key="7">
    <source>
        <dbReference type="ARBA" id="ARBA00023204"/>
    </source>
</evidence>
<dbReference type="InterPro" id="IPR032430">
    <property type="entry name" value="Blm10_mid"/>
</dbReference>
<dbReference type="GO" id="GO:0010499">
    <property type="term" value="P:proteasomal ubiquitin-independent protein catabolic process"/>
    <property type="evidence" value="ECO:0007669"/>
    <property type="project" value="TreeGrafter"/>
</dbReference>
<gene>
    <name evidence="12" type="primary">BLM3</name>
    <name evidence="12" type="ORF">MCUN1_001061</name>
</gene>
<evidence type="ECO:0000256" key="5">
    <source>
        <dbReference type="ARBA" id="ARBA00022737"/>
    </source>
</evidence>
<dbReference type="GO" id="GO:0006281">
    <property type="term" value="P:DNA repair"/>
    <property type="evidence" value="ECO:0007669"/>
    <property type="project" value="UniProtKB-KW"/>
</dbReference>
<dbReference type="Gene3D" id="1.25.10.10">
    <property type="entry name" value="Leucine-rich Repeat Variant"/>
    <property type="match status" value="1"/>
</dbReference>
<keyword evidence="7" id="KW-0234">DNA repair</keyword>
<dbReference type="PANTHER" id="PTHR32170:SF3">
    <property type="entry name" value="PROTEASOME ACTIVATOR COMPLEX SUBUNIT 4"/>
    <property type="match status" value="1"/>
</dbReference>
<feature type="domain" description="Proteasome activator complex subunit 4 C-terminal" evidence="9">
    <location>
        <begin position="1794"/>
        <end position="1879"/>
    </location>
</feature>
<protein>
    <submittedName>
        <fullName evidence="12">Proteasome activator BLM10</fullName>
    </submittedName>
</protein>
<evidence type="ECO:0000259" key="10">
    <source>
        <dbReference type="Pfam" id="PF16507"/>
    </source>
</evidence>
<keyword evidence="13" id="KW-1185">Reference proteome</keyword>
<keyword evidence="5" id="KW-0677">Repeat</keyword>
<dbReference type="InterPro" id="IPR035309">
    <property type="entry name" value="PSME4"/>
</dbReference>
<evidence type="ECO:0000313" key="13">
    <source>
        <dbReference type="Proteomes" id="UP001219933"/>
    </source>
</evidence>
<comment type="subcellular location">
    <subcellularLocation>
        <location evidence="2">Cytoplasm</location>
    </subcellularLocation>
    <subcellularLocation>
        <location evidence="1">Nucleus speckle</location>
    </subcellularLocation>
</comment>
<dbReference type="InterPro" id="IPR016024">
    <property type="entry name" value="ARM-type_fold"/>
</dbReference>
<accession>A0AAF0ESF1</accession>
<evidence type="ECO:0000256" key="3">
    <source>
        <dbReference type="ARBA" id="ARBA00005739"/>
    </source>
</evidence>
<dbReference type="Proteomes" id="UP001219933">
    <property type="component" value="Chromosome 2"/>
</dbReference>
<name>A0AAF0ESF1_9BASI</name>
<evidence type="ECO:0000256" key="2">
    <source>
        <dbReference type="ARBA" id="ARBA00004496"/>
    </source>
</evidence>
<evidence type="ECO:0000256" key="6">
    <source>
        <dbReference type="ARBA" id="ARBA00022763"/>
    </source>
</evidence>
<keyword evidence="8" id="KW-0539">Nucleus</keyword>
<dbReference type="PANTHER" id="PTHR32170">
    <property type="entry name" value="PROTEASOME ACTIVATOR COMPLEX SUBUNIT 4"/>
    <property type="match status" value="1"/>
</dbReference>
<dbReference type="GO" id="GO:0016607">
    <property type="term" value="C:nuclear speck"/>
    <property type="evidence" value="ECO:0007669"/>
    <property type="project" value="UniProtKB-SubCell"/>
</dbReference>
<keyword evidence="6" id="KW-0227">DNA damage</keyword>
<evidence type="ECO:0000256" key="1">
    <source>
        <dbReference type="ARBA" id="ARBA00004324"/>
    </source>
</evidence>
<reference evidence="12" key="1">
    <citation type="submission" date="2023-03" db="EMBL/GenBank/DDBJ databases">
        <title>Mating type loci evolution in Malassezia.</title>
        <authorList>
            <person name="Coelho M.A."/>
        </authorList>
    </citation>
    <scope>NUCLEOTIDE SEQUENCE</scope>
    <source>
        <strain evidence="12">CBS 11721</strain>
    </source>
</reference>
<dbReference type="InterPro" id="IPR021843">
    <property type="entry name" value="PSME4_C"/>
</dbReference>
<organism evidence="12 13">
    <name type="scientific">Malassezia cuniculi</name>
    <dbReference type="NCBI Taxonomy" id="948313"/>
    <lineage>
        <taxon>Eukaryota</taxon>
        <taxon>Fungi</taxon>
        <taxon>Dikarya</taxon>
        <taxon>Basidiomycota</taxon>
        <taxon>Ustilaginomycotina</taxon>
        <taxon>Malasseziomycetes</taxon>
        <taxon>Malasseziales</taxon>
        <taxon>Malasseziaceae</taxon>
        <taxon>Malassezia</taxon>
    </lineage>
</organism>
<dbReference type="Pfam" id="PF23096">
    <property type="entry name" value="HEAT_PSME4"/>
    <property type="match status" value="1"/>
</dbReference>
<dbReference type="GO" id="GO:0070628">
    <property type="term" value="F:proteasome binding"/>
    <property type="evidence" value="ECO:0007669"/>
    <property type="project" value="InterPro"/>
</dbReference>
<proteinExistence type="inferred from homology"/>
<evidence type="ECO:0000313" key="12">
    <source>
        <dbReference type="EMBL" id="WFD34224.1"/>
    </source>
</evidence>
<evidence type="ECO:0000259" key="9">
    <source>
        <dbReference type="Pfam" id="PF11919"/>
    </source>
</evidence>
<keyword evidence="4" id="KW-0963">Cytoplasm</keyword>
<dbReference type="InterPro" id="IPR055455">
    <property type="entry name" value="HEAT_PSME4"/>
</dbReference>
<evidence type="ECO:0000259" key="11">
    <source>
        <dbReference type="Pfam" id="PF23096"/>
    </source>
</evidence>
<dbReference type="InterPro" id="IPR011989">
    <property type="entry name" value="ARM-like"/>
</dbReference>
<dbReference type="Pfam" id="PF16507">
    <property type="entry name" value="HEAT_PSME4_mid"/>
    <property type="match status" value="1"/>
</dbReference>
<keyword evidence="12" id="KW-0647">Proteasome</keyword>
<dbReference type="GO" id="GO:0005829">
    <property type="term" value="C:cytosol"/>
    <property type="evidence" value="ECO:0007669"/>
    <property type="project" value="TreeGrafter"/>
</dbReference>
<feature type="domain" description="Proteasome activator complex subunit 4-like HEAT repeat-like" evidence="11">
    <location>
        <begin position="1356"/>
        <end position="1493"/>
    </location>
</feature>
<dbReference type="SUPFAM" id="SSF48371">
    <property type="entry name" value="ARM repeat"/>
    <property type="match status" value="2"/>
</dbReference>
<dbReference type="GO" id="GO:0000502">
    <property type="term" value="C:proteasome complex"/>
    <property type="evidence" value="ECO:0007669"/>
    <property type="project" value="UniProtKB-KW"/>
</dbReference>
<evidence type="ECO:0000256" key="8">
    <source>
        <dbReference type="ARBA" id="ARBA00023242"/>
    </source>
</evidence>
<dbReference type="Pfam" id="PF11919">
    <property type="entry name" value="PSME4_C"/>
    <property type="match status" value="1"/>
</dbReference>
<comment type="similarity">
    <text evidence="3">Belongs to the BLM10 family.</text>
</comment>
<dbReference type="GO" id="GO:0016504">
    <property type="term" value="F:peptidase activator activity"/>
    <property type="evidence" value="ECO:0007669"/>
    <property type="project" value="InterPro"/>
</dbReference>
<sequence length="1880" mass="209563">MDIDAYAFDPQGEDVDFDDEEDVVVSDGDSRSARLILQKFLPYECESLGTVDEFVEAVMRRIIDCIASNDFDVGICQWTQRLQAILALRYPLRRDVRAKLALLYYELSVMETLDIRLVELAASFCITLIRPKFEISRDDLELPWEPLHAALVREVYQKQRRVGHGGAGSVGGALLDLAEYAQRFFSPDAADAMLEAMLPRMDGHDINSVVVAQAFVVHFLPLDTPQRWLPALFRLWETFRTSLFDDQMLDHLARLAEYHMREAPHTAPWREIGIFSESEYARVMTKCLRSAGLPVGTNKAASATLMAQSASVRTGADAIATNKTLRLKKPSDILRSYATIMVFSMSDDGNEALVGRSRALDYLAKYMQATENYFHPSNWGIWQTQLASLMQHLTSEFTRRIRSEEHPECRTPMERRLTPTIRREFVSVVSKVCFLSMFGRDPMTILAAQSSLKRLAALQPELVIPQVLQRSYNSLEVLETTHRTTSVLSALAALAQPLVDRTLYPAGAKHLVPLLHLSLPGIDLNDPLKTISTSMFIMTACMSVYIDDVSMEPQGDISDEQVAVDGTTTSTLQEEDYAVRISTSEFEAWVSAFMRQVLHLVDTLPEEGKGGKIGEKHEEMILHTLLAACDVFCNALSPGMFDQALNILVEYVATTVSAAAVKVIGSLVACFARVDASKVLGRILRVCTSNIRTEIKHGASSVRTTSTSIPRPQDAALHYYINILGGALTGAGEAVLPYQTDVLDCITLLQEHCYSERSYLLSAQLVYRLLSGLLSIYPKDQRLVNKDVFESDEFRHQSQRFWGHKYAAQDVKIEWHTPSEQELDFALVLLEKALGGPLANVERLLDAPRDKVWHNEFCRNLCVLRFGFTALPVEHVGAAPGASLAQLSDAGGVSCSDFGIVDWDTMPAPMTIKIPDTRADISQSIKDLRERFGTLLVRATEMLGNGSEDQIDTLRLLVRSMRTYLMQHGFSADEYKKLSRSVSFFHSVGVLSPRQKLHPRVVWIKRAALYHAVRSRIRAQWRRRTALDDALIRSLATLALSDYVAVRKVAQVTLEPVCVHYDGARTVILREVLSSLAPNANEGQVKGALHVLGTKGFLRSTAQNASIVRQVVPVLLGVQHHAKPSIQKLVRSILHDTLLRLSEPSIKHAYFKSAALESAAAAARALVGGCDSHSDSPARRASLSDTEHTALLAIALAVAHAPTTHWAFLLVVIRLLHTETRRDKPIPAALASLFAKVSIADNPSLRHYAQKALVKALYLVKLRTQSESSRGLYLEQSAQPLRKRVKREESVTQEYCAAYEAQFTAAIGSESRLRDGGEDGWLMWSPFDDYATLPTEWMPWESESRAAVEAVRRVTNAEWWDRLADHLAHETERDYLSAESIQFLKSIVQVLGDSVLSFVQPLVERLVEERNRHKQRAAAELIAGLLRGSKNWPAEASERVVVWADSLLLRAITTSAPDSQPAWQMCVECVFRKRDPRRLRVILEHLIENAKSSLGGTQSALQQANTQVVLGSTVRALQHKFAPWGADEFAALYDRFLGHDYQEVRRAVSETLVDIDFSVLQPAFASVDELLASGSASGSLLCDKGSLSSRCASLSRRLKKLRESRVPVAVATSEYDRTAMATCLWISMSLDDHRAGPVSELAISFLPDLFNMLELRDNAEISALARSVLVKIVSYEHGAENANALLVSLLSITSGSENSWRVRLDVLPFLQIAYFENLFLLSDQTVESIIHAVLELLHDTQLEVREMAATTLSGIVRCSQRSLIASLRTRFVESAAKIRLPKRGTPGFDSALRSLHANILGAVALVDAFPYDVPDWMPELVLDTVAVHSDDPEPISSTVRRCAADFRRTHQDTWPEDQEKFGSRLQEVNDFSLGRCDYFV</sequence>
<feature type="domain" description="Proteasome activator Blm10 middle HEAT repeats region" evidence="10">
    <location>
        <begin position="363"/>
        <end position="872"/>
    </location>
</feature>
<dbReference type="EMBL" id="CP119878">
    <property type="protein sequence ID" value="WFD34224.1"/>
    <property type="molecule type" value="Genomic_DNA"/>
</dbReference>
<evidence type="ECO:0000256" key="4">
    <source>
        <dbReference type="ARBA" id="ARBA00022490"/>
    </source>
</evidence>